<dbReference type="Gene3D" id="2.10.260.10">
    <property type="match status" value="1"/>
</dbReference>
<evidence type="ECO:0000313" key="3">
    <source>
        <dbReference type="Proteomes" id="UP000594463"/>
    </source>
</evidence>
<dbReference type="AlphaFoldDB" id="A0A7T1AJZ1"/>
<dbReference type="NCBIfam" id="TIGR01439">
    <property type="entry name" value="lp_hng_hel_AbrB"/>
    <property type="match status" value="1"/>
</dbReference>
<dbReference type="SMART" id="SM00966">
    <property type="entry name" value="SpoVT_AbrB"/>
    <property type="match status" value="1"/>
</dbReference>
<reference evidence="2 3" key="1">
    <citation type="journal article" date="2021" name="Nat. Commun.">
        <title>Isolation of a member of the candidate phylum Atribacteria reveals a unique cell membrane structure.</title>
        <authorList>
            <person name="Taiki K."/>
            <person name="Nobu M.K."/>
            <person name="Kusada H."/>
            <person name="Meng X.-Y."/>
            <person name="Hosoki N."/>
            <person name="Uematsu K."/>
            <person name="Yoshioka H."/>
            <person name="Kamagata Y."/>
            <person name="Tamaki H."/>
        </authorList>
    </citation>
    <scope>NUCLEOTIDE SEQUENCE [LARGE SCALE GENOMIC DNA]</scope>
    <source>
        <strain evidence="2 3">RT761</strain>
    </source>
</reference>
<gene>
    <name evidence="2" type="ORF">RT761_00528</name>
</gene>
<dbReference type="Pfam" id="PF04014">
    <property type="entry name" value="MazE_antitoxin"/>
    <property type="match status" value="1"/>
</dbReference>
<sequence>MIKTLKIGKKSQIVLPVSIRKKLHISEGDEIIIHSIGNTIVLVPKPKSYAKYMKGLHAEMWEDENPDLYVNKLREEWKNSNTC</sequence>
<protein>
    <recommendedName>
        <fullName evidence="1">SpoVT-AbrB domain-containing protein</fullName>
    </recommendedName>
</protein>
<name>A0A7T1AJZ1_ATRLM</name>
<organism evidence="2 3">
    <name type="scientific">Atribacter laminatus</name>
    <dbReference type="NCBI Taxonomy" id="2847778"/>
    <lineage>
        <taxon>Bacteria</taxon>
        <taxon>Pseudomonadati</taxon>
        <taxon>Atribacterota</taxon>
        <taxon>Atribacteria</taxon>
        <taxon>Atribacterales</taxon>
        <taxon>Atribacteraceae</taxon>
        <taxon>Atribacter</taxon>
    </lineage>
</organism>
<dbReference type="KEGG" id="alam:RT761_00528"/>
<feature type="domain" description="SpoVT-AbrB" evidence="1">
    <location>
        <begin position="5"/>
        <end position="50"/>
    </location>
</feature>
<keyword evidence="3" id="KW-1185">Reference proteome</keyword>
<dbReference type="Proteomes" id="UP000594463">
    <property type="component" value="Chromosome"/>
</dbReference>
<dbReference type="RefSeq" id="WP_038961251.1">
    <property type="nucleotide sequence ID" value="NZ_CP065383.1"/>
</dbReference>
<dbReference type="GO" id="GO:0003677">
    <property type="term" value="F:DNA binding"/>
    <property type="evidence" value="ECO:0007669"/>
    <property type="project" value="InterPro"/>
</dbReference>
<dbReference type="SUPFAM" id="SSF89447">
    <property type="entry name" value="AbrB/MazE/MraZ-like"/>
    <property type="match status" value="1"/>
</dbReference>
<dbReference type="InterPro" id="IPR037914">
    <property type="entry name" value="SpoVT-AbrB_sf"/>
</dbReference>
<evidence type="ECO:0000259" key="1">
    <source>
        <dbReference type="SMART" id="SM00966"/>
    </source>
</evidence>
<dbReference type="EMBL" id="CP065383">
    <property type="protein sequence ID" value="QPM67327.1"/>
    <property type="molecule type" value="Genomic_DNA"/>
</dbReference>
<proteinExistence type="predicted"/>
<accession>A0A7T1AJZ1</accession>
<evidence type="ECO:0000313" key="2">
    <source>
        <dbReference type="EMBL" id="QPM67327.1"/>
    </source>
</evidence>
<dbReference type="InterPro" id="IPR007159">
    <property type="entry name" value="SpoVT-AbrB_dom"/>
</dbReference>